<protein>
    <submittedName>
        <fullName evidence="5">2-dehydro-3-deoxyglucarate aldolase</fullName>
    </submittedName>
</protein>
<comment type="similarity">
    <text evidence="1">Belongs to the HpcH/HpaI aldolase family.</text>
</comment>
<gene>
    <name evidence="5" type="ORF">DT076_18335</name>
</gene>
<dbReference type="InterPro" id="IPR040442">
    <property type="entry name" value="Pyrv_kinase-like_dom_sf"/>
</dbReference>
<dbReference type="EMBL" id="QOUI01000015">
    <property type="protein sequence ID" value="RCK68014.1"/>
    <property type="molecule type" value="Genomic_DNA"/>
</dbReference>
<evidence type="ECO:0000256" key="2">
    <source>
        <dbReference type="ARBA" id="ARBA00022723"/>
    </source>
</evidence>
<feature type="domain" description="HpcH/HpaI aldolase/citrate lyase" evidence="4">
    <location>
        <begin position="25"/>
        <end position="234"/>
    </location>
</feature>
<dbReference type="InterPro" id="IPR005000">
    <property type="entry name" value="Aldolase/citrate-lyase_domain"/>
</dbReference>
<dbReference type="PANTHER" id="PTHR30502:SF0">
    <property type="entry name" value="PHOSPHOENOLPYRUVATE CARBOXYLASE FAMILY PROTEIN"/>
    <property type="match status" value="1"/>
</dbReference>
<evidence type="ECO:0000256" key="1">
    <source>
        <dbReference type="ARBA" id="ARBA00005568"/>
    </source>
</evidence>
<dbReference type="InterPro" id="IPR015813">
    <property type="entry name" value="Pyrv/PenolPyrv_kinase-like_dom"/>
</dbReference>
<evidence type="ECO:0000259" key="4">
    <source>
        <dbReference type="Pfam" id="PF03328"/>
    </source>
</evidence>
<sequence>MGVPAPGMRRRLEAGERLLGVLLRLPSEDLLEMAAVSGFDFVLIDCEHGPADVVELRRHVTVAQLHGLDVLLRTGSDEPALVLRALDQGVAGVVAPHVDDPQTAARLVDSARYPPLGHRGFATYTRAGDFGRVPAKEHRERADETLVIGMVESPAGVRAVHEIVRVPGLDGLMVGAADLAAARTETDPPLPECVDAVHRAVAERGTLRMDIVSTPEQARASFSAGAALVVYNTADVLMRHLAQLVEARPR</sequence>
<dbReference type="Gene3D" id="3.20.20.60">
    <property type="entry name" value="Phosphoenolpyruvate-binding domains"/>
    <property type="match status" value="1"/>
</dbReference>
<proteinExistence type="inferred from homology"/>
<evidence type="ECO:0000313" key="5">
    <source>
        <dbReference type="EMBL" id="RCK68014.1"/>
    </source>
</evidence>
<evidence type="ECO:0000313" key="6">
    <source>
        <dbReference type="Proteomes" id="UP000252770"/>
    </source>
</evidence>
<dbReference type="RefSeq" id="WP_114128154.1">
    <property type="nucleotide sequence ID" value="NZ_QOUI01000015.1"/>
</dbReference>
<name>A0A367YQ99_9ACTN</name>
<dbReference type="Proteomes" id="UP000252770">
    <property type="component" value="Unassembled WGS sequence"/>
</dbReference>
<keyword evidence="6" id="KW-1185">Reference proteome</keyword>
<organism evidence="5 6">
    <name type="scientific">Desertihabitans brevis</name>
    <dbReference type="NCBI Taxonomy" id="2268447"/>
    <lineage>
        <taxon>Bacteria</taxon>
        <taxon>Bacillati</taxon>
        <taxon>Actinomycetota</taxon>
        <taxon>Actinomycetes</taxon>
        <taxon>Propionibacteriales</taxon>
        <taxon>Propionibacteriaceae</taxon>
        <taxon>Desertihabitans</taxon>
    </lineage>
</organism>
<comment type="caution">
    <text evidence="5">The sequence shown here is derived from an EMBL/GenBank/DDBJ whole genome shotgun (WGS) entry which is preliminary data.</text>
</comment>
<dbReference type="InterPro" id="IPR050251">
    <property type="entry name" value="HpcH-HpaI_aldolase"/>
</dbReference>
<dbReference type="GO" id="GO:0005737">
    <property type="term" value="C:cytoplasm"/>
    <property type="evidence" value="ECO:0007669"/>
    <property type="project" value="TreeGrafter"/>
</dbReference>
<evidence type="ECO:0000256" key="3">
    <source>
        <dbReference type="ARBA" id="ARBA00023239"/>
    </source>
</evidence>
<reference evidence="5 6" key="1">
    <citation type="submission" date="2018-07" db="EMBL/GenBank/DDBJ databases">
        <title>Desertimonas flava gen. nov. sp. nov.</title>
        <authorList>
            <person name="Liu S."/>
        </authorList>
    </citation>
    <scope>NUCLEOTIDE SEQUENCE [LARGE SCALE GENOMIC DNA]</scope>
    <source>
        <strain evidence="5 6">16Sb5-5</strain>
    </source>
</reference>
<keyword evidence="2" id="KW-0479">Metal-binding</keyword>
<dbReference type="AlphaFoldDB" id="A0A367YQ99"/>
<dbReference type="GO" id="GO:0016832">
    <property type="term" value="F:aldehyde-lyase activity"/>
    <property type="evidence" value="ECO:0007669"/>
    <property type="project" value="TreeGrafter"/>
</dbReference>
<accession>A0A367YQ99</accession>
<dbReference type="SUPFAM" id="SSF51621">
    <property type="entry name" value="Phosphoenolpyruvate/pyruvate domain"/>
    <property type="match status" value="1"/>
</dbReference>
<dbReference type="GO" id="GO:0046872">
    <property type="term" value="F:metal ion binding"/>
    <property type="evidence" value="ECO:0007669"/>
    <property type="project" value="UniProtKB-KW"/>
</dbReference>
<keyword evidence="3" id="KW-0456">Lyase</keyword>
<dbReference type="Pfam" id="PF03328">
    <property type="entry name" value="HpcH_HpaI"/>
    <property type="match status" value="1"/>
</dbReference>
<dbReference type="PANTHER" id="PTHR30502">
    <property type="entry name" value="2-KETO-3-DEOXY-L-RHAMNONATE ALDOLASE"/>
    <property type="match status" value="1"/>
</dbReference>